<protein>
    <submittedName>
        <fullName evidence="2">Uncharacterized protein DUF4918</fullName>
    </submittedName>
</protein>
<dbReference type="InterPro" id="IPR005122">
    <property type="entry name" value="Uracil-DNA_glycosylase-like"/>
</dbReference>
<proteinExistence type="predicted"/>
<keyword evidence="3" id="KW-1185">Reference proteome</keyword>
<dbReference type="InterPro" id="IPR032579">
    <property type="entry name" value="Phe_SMUG2-like"/>
</dbReference>
<dbReference type="AlphaFoldDB" id="A0A2T5J877"/>
<dbReference type="EMBL" id="QAOQ01000005">
    <property type="protein sequence ID" value="PTQ95667.1"/>
    <property type="molecule type" value="Genomic_DNA"/>
</dbReference>
<evidence type="ECO:0000313" key="3">
    <source>
        <dbReference type="Proteomes" id="UP000244168"/>
    </source>
</evidence>
<name>A0A2T5J877_9SPHI</name>
<evidence type="ECO:0000313" key="2">
    <source>
        <dbReference type="EMBL" id="PTQ95667.1"/>
    </source>
</evidence>
<sequence length="242" mass="27820">MTIGYYICDMTFAQKIINFNEHLTYTGLALPPGIGIMNPFAGDMSQAETVRAIGRAFYQKYYNDEERRHLILGINPGRFGAGLTGIPFTDPKRLRTECDLHFNIPDAHEPSSVFIYEMINAFGGPEAFYKKIHINSAFPLGFVQMKNGKEVNYNYYDSKALIDAVRPAIIENIQKQIAMGVYTDVCFCFGTGKNYEFLNKLNQQYNFFGKMVPLEHPRFIMQYKSKSKQKYIDKYLEAFHSV</sequence>
<dbReference type="CDD" id="cd19375">
    <property type="entry name" value="UDG-F3-like_SMUG2"/>
    <property type="match status" value="1"/>
</dbReference>
<dbReference type="SUPFAM" id="SSF52141">
    <property type="entry name" value="Uracil-DNA glycosylase-like"/>
    <property type="match status" value="1"/>
</dbReference>
<dbReference type="Pfam" id="PF03167">
    <property type="entry name" value="UDG"/>
    <property type="match status" value="1"/>
</dbReference>
<evidence type="ECO:0000259" key="1">
    <source>
        <dbReference type="Pfam" id="PF03167"/>
    </source>
</evidence>
<organism evidence="2 3">
    <name type="scientific">Mucilaginibacter yixingensis</name>
    <dbReference type="NCBI Taxonomy" id="1295612"/>
    <lineage>
        <taxon>Bacteria</taxon>
        <taxon>Pseudomonadati</taxon>
        <taxon>Bacteroidota</taxon>
        <taxon>Sphingobacteriia</taxon>
        <taxon>Sphingobacteriales</taxon>
        <taxon>Sphingobacteriaceae</taxon>
        <taxon>Mucilaginibacter</taxon>
    </lineage>
</organism>
<dbReference type="Gene3D" id="3.40.470.10">
    <property type="entry name" value="Uracil-DNA glycosylase-like domain"/>
    <property type="match status" value="1"/>
</dbReference>
<dbReference type="Proteomes" id="UP000244168">
    <property type="component" value="Unassembled WGS sequence"/>
</dbReference>
<comment type="caution">
    <text evidence="2">The sequence shown here is derived from an EMBL/GenBank/DDBJ whole genome shotgun (WGS) entry which is preliminary data.</text>
</comment>
<feature type="domain" description="Uracil-DNA glycosylase-like" evidence="1">
    <location>
        <begin position="60"/>
        <end position="239"/>
    </location>
</feature>
<accession>A0A2T5J877</accession>
<reference evidence="2 3" key="1">
    <citation type="submission" date="2018-04" db="EMBL/GenBank/DDBJ databases">
        <title>Genomic Encyclopedia of Archaeal and Bacterial Type Strains, Phase II (KMG-II): from individual species to whole genera.</title>
        <authorList>
            <person name="Goeker M."/>
        </authorList>
    </citation>
    <scope>NUCLEOTIDE SEQUENCE [LARGE SCALE GENOMIC DNA]</scope>
    <source>
        <strain evidence="2 3">DSM 26809</strain>
    </source>
</reference>
<dbReference type="InterPro" id="IPR036895">
    <property type="entry name" value="Uracil-DNA_glycosylase-like_sf"/>
</dbReference>
<gene>
    <name evidence="2" type="ORF">C8P68_105172</name>
</gene>